<dbReference type="InterPro" id="IPR032675">
    <property type="entry name" value="LRR_dom_sf"/>
</dbReference>
<dbReference type="KEGG" id="dpl:KGM_207325"/>
<dbReference type="Proteomes" id="UP000007151">
    <property type="component" value="Unassembled WGS sequence"/>
</dbReference>
<evidence type="ECO:0000313" key="2">
    <source>
        <dbReference type="Proteomes" id="UP000007151"/>
    </source>
</evidence>
<name>A0A212FDP0_DANPL</name>
<dbReference type="eggNOG" id="KOG4308">
    <property type="taxonomic scope" value="Eukaryota"/>
</dbReference>
<proteinExistence type="predicted"/>
<keyword evidence="2" id="KW-1185">Reference proteome</keyword>
<comment type="caution">
    <text evidence="1">The sequence shown here is derived from an EMBL/GenBank/DDBJ whole genome shotgun (WGS) entry which is preliminary data.</text>
</comment>
<reference evidence="1 2" key="1">
    <citation type="journal article" date="2011" name="Cell">
        <title>The monarch butterfly genome yields insights into long-distance migration.</title>
        <authorList>
            <person name="Zhan S."/>
            <person name="Merlin C."/>
            <person name="Boore J.L."/>
            <person name="Reppert S.M."/>
        </authorList>
    </citation>
    <scope>NUCLEOTIDE SEQUENCE [LARGE SCALE GENOMIC DNA]</scope>
    <source>
        <strain evidence="1">F-2</strain>
    </source>
</reference>
<dbReference type="PANTHER" id="PTHR46984">
    <property type="entry name" value="LEUCINE-RICH REPEAT-CONTAINING PROTEIN 71"/>
    <property type="match status" value="1"/>
</dbReference>
<dbReference type="PANTHER" id="PTHR46984:SF1">
    <property type="entry name" value="LEUCINE-RICH REPEAT-CONTAINING PROTEIN 71"/>
    <property type="match status" value="1"/>
</dbReference>
<protein>
    <submittedName>
        <fullName evidence="1">Leucine-rich repeat-containing protein 71</fullName>
    </submittedName>
</protein>
<gene>
    <name evidence="1" type="ORF">KGM_207325</name>
</gene>
<dbReference type="InterPro" id="IPR053040">
    <property type="entry name" value="LRR-containing_protein_71"/>
</dbReference>
<dbReference type="SMART" id="SM00368">
    <property type="entry name" value="LRR_RI"/>
    <property type="match status" value="5"/>
</dbReference>
<dbReference type="STRING" id="278856.A0A212FDP0"/>
<dbReference type="OrthoDB" id="120976at2759"/>
<accession>A0A212FDP0</accession>
<dbReference type="EMBL" id="AGBW02009024">
    <property type="protein sequence ID" value="OWR51840.1"/>
    <property type="molecule type" value="Genomic_DNA"/>
</dbReference>
<sequence>MKPKKFNTVSEFKRISANSVKSRDRSRKSENPTPRQFDQFLPWLCQQMHICPHVAVERITKEKNISIRNRGYQLSRSKSIFSTIQSALDFTKIPNHSLSLTTSYSDGYNENTIVIKSYYNNFNQLIELAIVDCPPSINRKVIQAISLCLPFHSYLKKFKINGNGLTESVLYEIGKLLPHSNITDICLDDTYLPEGNYYVLLDKLNNLQNLSLCKCKINDDVCKKIAEKLHNEMPASNTLMTLDFTSNNITNSGARHLGLMLRQNRTLLYLGLADNLLDDVGASHILKPLMVFSLTEDEVYELRKRKFRYAAKKLEICKEHEKQLIAQMNSEEDKENNQPVICRKSIGRSKHLYIEPNSVNVKELAAKNIMDTFGKFEDVFDEDNVVYRNGHLYSLGNLKLCYLNLAYNHLSYFSLKKLCEVLKYQTNIKQADCRGLLRVVVNGNNIPTHCELLNTIESYLVNAVANYATQARSRSRVNMSKYCVRK</sequence>
<dbReference type="AlphaFoldDB" id="A0A212FDP0"/>
<dbReference type="Gene3D" id="3.80.10.10">
    <property type="entry name" value="Ribonuclease Inhibitor"/>
    <property type="match status" value="1"/>
</dbReference>
<organism evidence="1 2">
    <name type="scientific">Danaus plexippus plexippus</name>
    <dbReference type="NCBI Taxonomy" id="278856"/>
    <lineage>
        <taxon>Eukaryota</taxon>
        <taxon>Metazoa</taxon>
        <taxon>Ecdysozoa</taxon>
        <taxon>Arthropoda</taxon>
        <taxon>Hexapoda</taxon>
        <taxon>Insecta</taxon>
        <taxon>Pterygota</taxon>
        <taxon>Neoptera</taxon>
        <taxon>Endopterygota</taxon>
        <taxon>Lepidoptera</taxon>
        <taxon>Glossata</taxon>
        <taxon>Ditrysia</taxon>
        <taxon>Papilionoidea</taxon>
        <taxon>Nymphalidae</taxon>
        <taxon>Danainae</taxon>
        <taxon>Danaini</taxon>
        <taxon>Danaina</taxon>
        <taxon>Danaus</taxon>
        <taxon>Danaus</taxon>
    </lineage>
</organism>
<dbReference type="SUPFAM" id="SSF52047">
    <property type="entry name" value="RNI-like"/>
    <property type="match status" value="1"/>
</dbReference>
<evidence type="ECO:0000313" key="1">
    <source>
        <dbReference type="EMBL" id="OWR51840.1"/>
    </source>
</evidence>